<comment type="subcellular location">
    <subcellularLocation>
        <location evidence="1">Cell membrane</location>
        <topology evidence="1">Multi-pass membrane protein</topology>
    </subcellularLocation>
</comment>
<evidence type="ECO:0000256" key="7">
    <source>
        <dbReference type="SAM" id="Coils"/>
    </source>
</evidence>
<feature type="transmembrane region" description="Helical" evidence="8">
    <location>
        <begin position="12"/>
        <end position="31"/>
    </location>
</feature>
<evidence type="ECO:0000256" key="4">
    <source>
        <dbReference type="ARBA" id="ARBA00022692"/>
    </source>
</evidence>
<evidence type="ECO:0000256" key="3">
    <source>
        <dbReference type="ARBA" id="ARBA00022475"/>
    </source>
</evidence>
<name>A0A2K8SD75_9MOLU</name>
<dbReference type="Proteomes" id="UP000231823">
    <property type="component" value="Chromosome"/>
</dbReference>
<comment type="similarity">
    <text evidence="2">Belongs to the VirD4/TraG family.</text>
</comment>
<feature type="coiled-coil region" evidence="7">
    <location>
        <begin position="824"/>
        <end position="864"/>
    </location>
</feature>
<dbReference type="InterPro" id="IPR003688">
    <property type="entry name" value="TraG/VirD4"/>
</dbReference>
<dbReference type="OrthoDB" id="9766496at2"/>
<proteinExistence type="inferred from homology"/>
<dbReference type="AlphaFoldDB" id="A0A2K8SD75"/>
<evidence type="ECO:0000256" key="1">
    <source>
        <dbReference type="ARBA" id="ARBA00004651"/>
    </source>
</evidence>
<evidence type="ECO:0000256" key="6">
    <source>
        <dbReference type="ARBA" id="ARBA00023136"/>
    </source>
</evidence>
<dbReference type="PANTHER" id="PTHR37937">
    <property type="entry name" value="CONJUGATIVE TRANSFER: DNA TRANSPORT"/>
    <property type="match status" value="1"/>
</dbReference>
<gene>
    <name evidence="9" type="primary">virD4</name>
    <name evidence="9" type="ORF">SFLOR_v1c02240</name>
</gene>
<dbReference type="Gene3D" id="3.40.50.300">
    <property type="entry name" value="P-loop containing nucleotide triphosphate hydrolases"/>
    <property type="match status" value="2"/>
</dbReference>
<keyword evidence="7" id="KW-0175">Coiled coil</keyword>
<evidence type="ECO:0000313" key="9">
    <source>
        <dbReference type="EMBL" id="AUB31285.1"/>
    </source>
</evidence>
<dbReference type="KEGG" id="sfz:SFLOR_v1c02240"/>
<keyword evidence="6 8" id="KW-0472">Membrane</keyword>
<evidence type="ECO:0000313" key="10">
    <source>
        <dbReference type="Proteomes" id="UP000231823"/>
    </source>
</evidence>
<dbReference type="SUPFAM" id="SSF52540">
    <property type="entry name" value="P-loop containing nucleoside triphosphate hydrolases"/>
    <property type="match status" value="1"/>
</dbReference>
<keyword evidence="4 8" id="KW-0812">Transmembrane</keyword>
<evidence type="ECO:0000256" key="2">
    <source>
        <dbReference type="ARBA" id="ARBA00008806"/>
    </source>
</evidence>
<dbReference type="CDD" id="cd01127">
    <property type="entry name" value="TrwB_TraG_TraD_VirD4"/>
    <property type="match status" value="2"/>
</dbReference>
<dbReference type="InterPro" id="IPR051539">
    <property type="entry name" value="T4SS-coupling_protein"/>
</dbReference>
<dbReference type="InterPro" id="IPR027417">
    <property type="entry name" value="P-loop_NTPase"/>
</dbReference>
<evidence type="ECO:0000256" key="8">
    <source>
        <dbReference type="SAM" id="Phobius"/>
    </source>
</evidence>
<sequence length="934" mass="109987">MHKISKKKRWLVTTIFFLIGLIILISLFLLIKHEIIKVKLLIKYKNFLLIPFIALVGWYFYITWKIIFDNKSKRAVKNVDTNKIKDFGLARWMHNETEISNLNKQEKTLKEFHHYFGCDTKKCCKPKKEIIKKAAWVINCQYRTKDKNTLVAPPLAKDFEYYDGENNILDTEKYLKSLIKWESEISKHHFKYNIVYHTLEKLHLLVMGSTGSGKTQKLIFPGIIRNAFLNNSEQPTMVITDPKGEIYEQTSGILESQGYDVKVLNFRDTTTSYSWNPLYISWKYRKEAINYRKEYTFVKTFTNLVTVKEYINKEVIELNNSQTQLLCSIHDTKNCIDCVENFEKEILNSGWEKGEEIKLYVSNARFHINEYDFEIKVENHIKNLKSLSEKEIMNLASIIIQTSNNGDPFWVNASRTFFIGIAVIMLEIMDKNQDALPLEKFNIVNIIKMMDETNFEEWIEKFKDVKNKDGEDSFGLNQILTVVNSSEQTQKSIITTAKAETTLYTFTSVQGMLCSTQNLINMEEIAYGEKPTILYLIVPDDDKTFHPLVACFVDQLYKTSVKVATNNKVSGRLKEATLSRQIQFYLDEFGNFPKIPTFAQMITVARSRNIFFMLILQDYGQLKTAYGETESQTIKFNCNASIYIRTNDSSTADELSKEYGEKPIVAFNINDKFNRVEKKDYKNKKEKETTNVTTVPLIRGNEILNLDDNFMIVKKSGKNPALVHSIYSYKVKKFKEYMSYKRSFVPSNAINYKKNHYFNFIDNDYEEWINYIGADKELAEWESLNNLDTLEIENNLDFNNSSIEDYHNYNYKSLLEEQNKNIVLQKQNIKSKHLKEIVQQVEENEELDDENEELTSMFYDIEEKFRNKKSMRDQIEKNYFKLEKIKESYYKYCNLLPNEMTTKQKQEYNSLYEQQLKIAEENKKILERCKNSKY</sequence>
<feature type="transmembrane region" description="Helical" evidence="8">
    <location>
        <begin position="47"/>
        <end position="68"/>
    </location>
</feature>
<dbReference type="EMBL" id="CP025057">
    <property type="protein sequence ID" value="AUB31285.1"/>
    <property type="molecule type" value="Genomic_DNA"/>
</dbReference>
<reference evidence="9 10" key="1">
    <citation type="submission" date="2017-12" db="EMBL/GenBank/DDBJ databases">
        <title>Complete genome sequence of Spiroplasma floricola 23-6 (ATCC 29989).</title>
        <authorList>
            <person name="Tsai Y.-M."/>
            <person name="Wu P.-S."/>
            <person name="Lo W.-S."/>
            <person name="Kuo C.-H."/>
        </authorList>
    </citation>
    <scope>NUCLEOTIDE SEQUENCE [LARGE SCALE GENOMIC DNA]</scope>
    <source>
        <strain evidence="9 10">23-6</strain>
    </source>
</reference>
<evidence type="ECO:0000256" key="5">
    <source>
        <dbReference type="ARBA" id="ARBA00022989"/>
    </source>
</evidence>
<dbReference type="GO" id="GO:0005886">
    <property type="term" value="C:plasma membrane"/>
    <property type="evidence" value="ECO:0007669"/>
    <property type="project" value="UniProtKB-SubCell"/>
</dbReference>
<organism evidence="9 10">
    <name type="scientific">Spiroplasma floricola 23-6</name>
    <dbReference type="NCBI Taxonomy" id="1336749"/>
    <lineage>
        <taxon>Bacteria</taxon>
        <taxon>Bacillati</taxon>
        <taxon>Mycoplasmatota</taxon>
        <taxon>Mollicutes</taxon>
        <taxon>Entomoplasmatales</taxon>
        <taxon>Spiroplasmataceae</taxon>
        <taxon>Spiroplasma</taxon>
    </lineage>
</organism>
<protein>
    <submittedName>
        <fullName evidence="9">Type IV secretion system protein VirD4</fullName>
    </submittedName>
</protein>
<dbReference type="Pfam" id="PF02534">
    <property type="entry name" value="T4SS-DNA_transf"/>
    <property type="match status" value="2"/>
</dbReference>
<keyword evidence="3" id="KW-1003">Cell membrane</keyword>
<dbReference type="PANTHER" id="PTHR37937:SF1">
    <property type="entry name" value="CONJUGATIVE TRANSFER: DNA TRANSPORT"/>
    <property type="match status" value="1"/>
</dbReference>
<keyword evidence="5 8" id="KW-1133">Transmembrane helix</keyword>
<dbReference type="RefSeq" id="WP_100916275.1">
    <property type="nucleotide sequence ID" value="NZ_CP025057.1"/>
</dbReference>
<accession>A0A2K8SD75</accession>
<keyword evidence="10" id="KW-1185">Reference proteome</keyword>